<evidence type="ECO:0000313" key="1">
    <source>
        <dbReference type="EMBL" id="MBV3408734.1"/>
    </source>
</evidence>
<dbReference type="Proteomes" id="UP001196316">
    <property type="component" value="Unassembled WGS sequence"/>
</dbReference>
<evidence type="ECO:0000313" key="2">
    <source>
        <dbReference type="Proteomes" id="UP001196316"/>
    </source>
</evidence>
<sequence length="270" mass="30784">MDKLADPRRKPTIVILGGSNAAFGYDTKLLNDSLEMPVFNAGLHAGMGMKFFLDDCSQYLKKGDVLVFSPEYDQFYGNLNDGQSEMTDAFYLYHCHYPGEMSYKQIIGVIQNTPSYLRKKIEYNLFALANLKTDPVYTLSSVNKYGDVTWHWYHTRAHSAPDGRGLDCGSGAFNESAFTYLVAKQNELKHKGVTIVMYPAAFEQDAFKGSVKSIEYISKRLRLAGFPYICAPRECSFPKNDFYDTNYHLNHQGALLHNKHLIKFLKKKKF</sequence>
<comment type="caution">
    <text evidence="1">The sequence shown here is derived from an EMBL/GenBank/DDBJ whole genome shotgun (WGS) entry which is preliminary data.</text>
</comment>
<evidence type="ECO:0008006" key="3">
    <source>
        <dbReference type="Google" id="ProtNLM"/>
    </source>
</evidence>
<reference evidence="1" key="1">
    <citation type="submission" date="2021-06" db="EMBL/GenBank/DDBJ databases">
        <title>Collection of gut derived symbiotic bacterial strains cultured from healthy donors.</title>
        <authorList>
            <person name="Lin H."/>
            <person name="Littmann E."/>
            <person name="Pamer E.G."/>
        </authorList>
    </citation>
    <scope>NUCLEOTIDE SEQUENCE</scope>
    <source>
        <strain evidence="1">MSK.21.60</strain>
    </source>
</reference>
<dbReference type="RefSeq" id="WP_217326744.1">
    <property type="nucleotide sequence ID" value="NZ_JAHOEK010000025.1"/>
</dbReference>
<name>A0AAW4N8Q2_9BACT</name>
<dbReference type="EMBL" id="JAHOEP010000026">
    <property type="protein sequence ID" value="MBV3408734.1"/>
    <property type="molecule type" value="Genomic_DNA"/>
</dbReference>
<accession>A0AAW4N8Q2</accession>
<dbReference type="AlphaFoldDB" id="A0AAW4N8Q2"/>
<proteinExistence type="predicted"/>
<organism evidence="1 2">
    <name type="scientific">Segatella copri</name>
    <dbReference type="NCBI Taxonomy" id="165179"/>
    <lineage>
        <taxon>Bacteria</taxon>
        <taxon>Pseudomonadati</taxon>
        <taxon>Bacteroidota</taxon>
        <taxon>Bacteroidia</taxon>
        <taxon>Bacteroidales</taxon>
        <taxon>Prevotellaceae</taxon>
        <taxon>Segatella</taxon>
    </lineage>
</organism>
<gene>
    <name evidence="1" type="ORF">KSW80_10030</name>
</gene>
<protein>
    <recommendedName>
        <fullName evidence="3">SGNH/GDSL hydrolase family protein</fullName>
    </recommendedName>
</protein>